<proteinExistence type="predicted"/>
<dbReference type="Proteomes" id="UP000184251">
    <property type="component" value="Unassembled WGS sequence"/>
</dbReference>
<dbReference type="AlphaFoldDB" id="A0A1M4S917"/>
<gene>
    <name evidence="2" type="ORF">SAMN02746064_00161</name>
</gene>
<reference evidence="2 3" key="1">
    <citation type="submission" date="2016-11" db="EMBL/GenBank/DDBJ databases">
        <authorList>
            <person name="Jaros S."/>
            <person name="Januszkiewicz K."/>
            <person name="Wedrychowicz H."/>
        </authorList>
    </citation>
    <scope>NUCLEOTIDE SEQUENCE [LARGE SCALE GENOMIC DNA]</scope>
    <source>
        <strain evidence="2 3">DSM 14828</strain>
    </source>
</reference>
<dbReference type="EMBL" id="FQTU01000001">
    <property type="protein sequence ID" value="SHE28682.1"/>
    <property type="molecule type" value="Genomic_DNA"/>
</dbReference>
<keyword evidence="1" id="KW-0812">Transmembrane</keyword>
<protein>
    <submittedName>
        <fullName evidence="2">Prepilin-type N-terminal cleavage/methylation domain-containing protein</fullName>
    </submittedName>
</protein>
<dbReference type="Pfam" id="PF07963">
    <property type="entry name" value="N_methyl"/>
    <property type="match status" value="1"/>
</dbReference>
<keyword evidence="1" id="KW-1133">Transmembrane helix</keyword>
<evidence type="ECO:0000313" key="2">
    <source>
        <dbReference type="EMBL" id="SHE28682.1"/>
    </source>
</evidence>
<keyword evidence="1" id="KW-0472">Membrane</keyword>
<dbReference type="PROSITE" id="PS00409">
    <property type="entry name" value="PROKAR_NTER_METHYL"/>
    <property type="match status" value="1"/>
</dbReference>
<sequence length="177" mass="19607">MNRELRSNRGITLVELLVALALLSLALVVAFNIFFVSRQTFITGVDKSAVQQDARFIGNRIANELRFAKEVSTSTIAGEKHFRLDLDQHDVTNNLYRVKITEYSAAGNIESTSYVGNYVIQDGVTYTTGGTSKNVIDFTINATTGNQSFPVESSVKLMNVFANIPNGTTTIYYTLYE</sequence>
<name>A0A1M4S917_9FIRM</name>
<accession>A0A1M4S917</accession>
<feature type="transmembrane region" description="Helical" evidence="1">
    <location>
        <begin position="12"/>
        <end position="35"/>
    </location>
</feature>
<keyword evidence="3" id="KW-1185">Reference proteome</keyword>
<dbReference type="InterPro" id="IPR012902">
    <property type="entry name" value="N_methyl_site"/>
</dbReference>
<evidence type="ECO:0000313" key="3">
    <source>
        <dbReference type="Proteomes" id="UP000184251"/>
    </source>
</evidence>
<evidence type="ECO:0000256" key="1">
    <source>
        <dbReference type="SAM" id="Phobius"/>
    </source>
</evidence>
<dbReference type="NCBIfam" id="TIGR02532">
    <property type="entry name" value="IV_pilin_GFxxxE"/>
    <property type="match status" value="1"/>
</dbReference>
<dbReference type="RefSeq" id="WP_159432045.1">
    <property type="nucleotide sequence ID" value="NZ_FQTU01000001.1"/>
</dbReference>
<organism evidence="2 3">
    <name type="scientific">Alkalibacter saccharofermentans DSM 14828</name>
    <dbReference type="NCBI Taxonomy" id="1120975"/>
    <lineage>
        <taxon>Bacteria</taxon>
        <taxon>Bacillati</taxon>
        <taxon>Bacillota</taxon>
        <taxon>Clostridia</taxon>
        <taxon>Eubacteriales</taxon>
        <taxon>Eubacteriaceae</taxon>
        <taxon>Alkalibacter</taxon>
    </lineage>
</organism>
<dbReference type="STRING" id="1120975.SAMN02746064_00161"/>